<evidence type="ECO:0000256" key="8">
    <source>
        <dbReference type="PROSITE-ProRule" id="PRU01360"/>
    </source>
</evidence>
<dbReference type="EMBL" id="NCEQ01000006">
    <property type="protein sequence ID" value="OYX57289.1"/>
    <property type="molecule type" value="Genomic_DNA"/>
</dbReference>
<dbReference type="GO" id="GO:0009279">
    <property type="term" value="C:cell outer membrane"/>
    <property type="evidence" value="ECO:0007669"/>
    <property type="project" value="UniProtKB-SubCell"/>
</dbReference>
<dbReference type="PROSITE" id="PS51318">
    <property type="entry name" value="TAT"/>
    <property type="match status" value="1"/>
</dbReference>
<dbReference type="Pfam" id="PF07715">
    <property type="entry name" value="Plug"/>
    <property type="match status" value="1"/>
</dbReference>
<keyword evidence="13" id="KW-0675">Receptor</keyword>
<reference evidence="13 14" key="1">
    <citation type="submission" date="2017-03" db="EMBL/GenBank/DDBJ databases">
        <title>Lifting the veil on microbial sulfur biogeochemistry in mining wastewaters.</title>
        <authorList>
            <person name="Kantor R.S."/>
            <person name="Colenbrander Nelson T."/>
            <person name="Marshall S."/>
            <person name="Bennett D."/>
            <person name="Apte S."/>
            <person name="Camacho D."/>
            <person name="Thomas B.C."/>
            <person name="Warren L.A."/>
            <person name="Banfield J.F."/>
        </authorList>
    </citation>
    <scope>NUCLEOTIDE SEQUENCE [LARGE SCALE GENOMIC DNA]</scope>
    <source>
        <strain evidence="13">32-68-21</strain>
    </source>
</reference>
<evidence type="ECO:0000259" key="11">
    <source>
        <dbReference type="Pfam" id="PF00593"/>
    </source>
</evidence>
<evidence type="ECO:0000256" key="4">
    <source>
        <dbReference type="ARBA" id="ARBA00022692"/>
    </source>
</evidence>
<dbReference type="Proteomes" id="UP000216147">
    <property type="component" value="Unassembled WGS sequence"/>
</dbReference>
<keyword evidence="4 8" id="KW-0812">Transmembrane</keyword>
<dbReference type="PROSITE" id="PS52016">
    <property type="entry name" value="TONB_DEPENDENT_REC_3"/>
    <property type="match status" value="1"/>
</dbReference>
<comment type="similarity">
    <text evidence="8 9">Belongs to the TonB-dependent receptor family.</text>
</comment>
<dbReference type="PANTHER" id="PTHR47234:SF2">
    <property type="entry name" value="TONB-DEPENDENT RECEPTOR"/>
    <property type="match status" value="1"/>
</dbReference>
<dbReference type="Gene3D" id="2.40.170.20">
    <property type="entry name" value="TonB-dependent receptor, beta-barrel domain"/>
    <property type="match status" value="1"/>
</dbReference>
<gene>
    <name evidence="13" type="ORF">B7Y86_06175</name>
</gene>
<evidence type="ECO:0000256" key="1">
    <source>
        <dbReference type="ARBA" id="ARBA00004571"/>
    </source>
</evidence>
<evidence type="ECO:0000256" key="3">
    <source>
        <dbReference type="ARBA" id="ARBA00022452"/>
    </source>
</evidence>
<evidence type="ECO:0000313" key="13">
    <source>
        <dbReference type="EMBL" id="OYX57289.1"/>
    </source>
</evidence>
<dbReference type="InterPro" id="IPR012910">
    <property type="entry name" value="Plug_dom"/>
</dbReference>
<keyword evidence="10" id="KW-0732">Signal</keyword>
<keyword evidence="3 8" id="KW-1134">Transmembrane beta strand</keyword>
<evidence type="ECO:0000259" key="12">
    <source>
        <dbReference type="Pfam" id="PF07715"/>
    </source>
</evidence>
<sequence length="1001" mass="106435">MTDTTYRRRLLGTSMFAGAALVAAASLMAAPAMAQTAQADDDQVDDIVVTGSRIARQDYVANSPIVTVTAEDFQATGSVNIDTLINDLPQFTPAANATSNNPSNGGQANVQLRGLGTGRTLVLLNGRRVVASNASSVVDLNVLPTSLISSIETITGGASSTYGSDAVAGVLNFLLDDDFEGVRMDFQYGESDRNDADSNSVNLTIGGKFGDDRGHAVLSFDYSHRSPIFNAARPFSAISGFSGASPLGSTVFDAQNLPTTAVVSGFITGAIAGNTFGFNNNGTLFTYQGARDYVSPGGIDFEGFRTAGPLQQTDFAYNTGPLNYGVLPQNRYNAFAAVSYEINPSVEVYTEFLFSQYESSNLLAASPAAAGTGFRVPSTNPFISSELRAVLNSRPNPAGTFRLDKRFSALGSRVGNEATGVYQFTTGVRGDLEGTRDWTYDAYLSYGRVDNTTTQTGNVSRSAVQRLLDAADGGASLCAGGFNPFGQSTLSAACQAYIGRKSKNTTVNDQRVFEVNLQGGVFDLPAGEVRVALGGTYREQNYDFIADAALAATALLPSFNGTTTVLTTQNDIAGFNAVNSLSGSDQVFEGYGEILIPLLADLPFIQRLETNLGYRVSSYDSVGVVESYKADANWVVFDGLTVRGGIQRAVRAPSIGELFSPQNTNFPSIGSPTSGGAPALSADPCDIRTAYRSTSGSNLAASTNAAVRALCLTQGVPSQVIDTYTYPNQQVQGLSGGNPNLFEETADSYTVGIVLQSPFQNPWLSGFSGSVDYYNIEIADVVGTVSVTEQLRRCFNFDGASNTTYDPNNVYCQLFSRDRASGQVTNTFETNANLGALLTSGIDFQVDWRAALVDLGLPDWGSLAVNVTGTKLEEYKRQDLPGGTFTDRTGTLSNSFGLTLPEWKSLTSVNWNMGSFGLGVRWRYQGSAANFNNRAQVIDAIDYFDLNGSWAVNDTVAIRAGINNLTDEMAPVYAPAVAANTDPSAYDVLGRRYYVGVTARF</sequence>
<dbReference type="AlphaFoldDB" id="A0A258HKH2"/>
<dbReference type="InterPro" id="IPR036942">
    <property type="entry name" value="Beta-barrel_TonB_sf"/>
</dbReference>
<evidence type="ECO:0000256" key="6">
    <source>
        <dbReference type="ARBA" id="ARBA00023136"/>
    </source>
</evidence>
<organism evidence="13 14">
    <name type="scientific">Brevundimonas subvibrioides</name>
    <dbReference type="NCBI Taxonomy" id="74313"/>
    <lineage>
        <taxon>Bacteria</taxon>
        <taxon>Pseudomonadati</taxon>
        <taxon>Pseudomonadota</taxon>
        <taxon>Alphaproteobacteria</taxon>
        <taxon>Caulobacterales</taxon>
        <taxon>Caulobacteraceae</taxon>
        <taxon>Brevundimonas</taxon>
    </lineage>
</organism>
<dbReference type="InterPro" id="IPR039426">
    <property type="entry name" value="TonB-dep_rcpt-like"/>
</dbReference>
<keyword evidence="7 8" id="KW-0998">Cell outer membrane</keyword>
<dbReference type="SUPFAM" id="SSF56935">
    <property type="entry name" value="Porins"/>
    <property type="match status" value="1"/>
</dbReference>
<evidence type="ECO:0000256" key="2">
    <source>
        <dbReference type="ARBA" id="ARBA00022448"/>
    </source>
</evidence>
<comment type="caution">
    <text evidence="13">The sequence shown here is derived from an EMBL/GenBank/DDBJ whole genome shotgun (WGS) entry which is preliminary data.</text>
</comment>
<evidence type="ECO:0000256" key="9">
    <source>
        <dbReference type="RuleBase" id="RU003357"/>
    </source>
</evidence>
<evidence type="ECO:0000256" key="7">
    <source>
        <dbReference type="ARBA" id="ARBA00023237"/>
    </source>
</evidence>
<evidence type="ECO:0000256" key="5">
    <source>
        <dbReference type="ARBA" id="ARBA00023077"/>
    </source>
</evidence>
<keyword evidence="2 8" id="KW-0813">Transport</keyword>
<keyword evidence="5 9" id="KW-0798">TonB box</keyword>
<feature type="domain" description="TonB-dependent receptor-like beta-barrel" evidence="11">
    <location>
        <begin position="416"/>
        <end position="965"/>
    </location>
</feature>
<evidence type="ECO:0000313" key="14">
    <source>
        <dbReference type="Proteomes" id="UP000216147"/>
    </source>
</evidence>
<accession>A0A258HKH2</accession>
<dbReference type="InterPro" id="IPR006311">
    <property type="entry name" value="TAT_signal"/>
</dbReference>
<dbReference type="PANTHER" id="PTHR47234">
    <property type="match status" value="1"/>
</dbReference>
<dbReference type="Gene3D" id="2.170.130.10">
    <property type="entry name" value="TonB-dependent receptor, plug domain"/>
    <property type="match status" value="1"/>
</dbReference>
<protein>
    <submittedName>
        <fullName evidence="13">TonB-dependent receptor</fullName>
    </submittedName>
</protein>
<dbReference type="InterPro" id="IPR000531">
    <property type="entry name" value="Beta-barrel_TonB"/>
</dbReference>
<comment type="subcellular location">
    <subcellularLocation>
        <location evidence="1 8">Cell outer membrane</location>
        <topology evidence="1 8">Multi-pass membrane protein</topology>
    </subcellularLocation>
</comment>
<dbReference type="Pfam" id="PF00593">
    <property type="entry name" value="TonB_dep_Rec_b-barrel"/>
    <property type="match status" value="1"/>
</dbReference>
<evidence type="ECO:0000256" key="10">
    <source>
        <dbReference type="SAM" id="SignalP"/>
    </source>
</evidence>
<feature type="signal peptide" evidence="10">
    <location>
        <begin position="1"/>
        <end position="34"/>
    </location>
</feature>
<dbReference type="InterPro" id="IPR037066">
    <property type="entry name" value="Plug_dom_sf"/>
</dbReference>
<name>A0A258HKH2_9CAUL</name>
<feature type="chain" id="PRO_5012039415" evidence="10">
    <location>
        <begin position="35"/>
        <end position="1001"/>
    </location>
</feature>
<proteinExistence type="inferred from homology"/>
<keyword evidence="6 8" id="KW-0472">Membrane</keyword>
<feature type="domain" description="TonB-dependent receptor plug" evidence="12">
    <location>
        <begin position="63"/>
        <end position="170"/>
    </location>
</feature>